<feature type="domain" description="MHYT" evidence="3">
    <location>
        <begin position="20"/>
        <end position="219"/>
    </location>
</feature>
<feature type="transmembrane region" description="Helical" evidence="2">
    <location>
        <begin position="20"/>
        <end position="43"/>
    </location>
</feature>
<accession>A0AAD5WR36</accession>
<dbReference type="InterPro" id="IPR005330">
    <property type="entry name" value="MHYT_dom"/>
</dbReference>
<reference evidence="4" key="1">
    <citation type="submission" date="2022-07" db="EMBL/GenBank/DDBJ databases">
        <title>Draft genome sequence of Zalerion maritima ATCC 34329, a (micro)plastics degrading marine fungus.</title>
        <authorList>
            <person name="Paco A."/>
            <person name="Goncalves M.F.M."/>
            <person name="Rocha-Santos T.A.P."/>
            <person name="Alves A."/>
        </authorList>
    </citation>
    <scope>NUCLEOTIDE SEQUENCE</scope>
    <source>
        <strain evidence="4">ATCC 34329</strain>
    </source>
</reference>
<evidence type="ECO:0000256" key="1">
    <source>
        <dbReference type="SAM" id="MobiDB-lite"/>
    </source>
</evidence>
<keyword evidence="2" id="KW-1133">Transmembrane helix</keyword>
<feature type="region of interest" description="Disordered" evidence="1">
    <location>
        <begin position="409"/>
        <end position="433"/>
    </location>
</feature>
<feature type="compositionally biased region" description="Basic and acidic residues" evidence="1">
    <location>
        <begin position="747"/>
        <end position="758"/>
    </location>
</feature>
<feature type="compositionally biased region" description="Polar residues" evidence="1">
    <location>
        <begin position="409"/>
        <end position="424"/>
    </location>
</feature>
<keyword evidence="2" id="KW-0472">Membrane</keyword>
<feature type="transmembrane region" description="Helical" evidence="2">
    <location>
        <begin position="158"/>
        <end position="183"/>
    </location>
</feature>
<dbReference type="PANTHER" id="PTHR35152">
    <property type="entry name" value="DOMAIN SIGNALLING PROTEIN, PUTATIVE (AFU_ORTHOLOGUE AFUA_5G11310)-RELATED"/>
    <property type="match status" value="1"/>
</dbReference>
<feature type="region of interest" description="Disordered" evidence="1">
    <location>
        <begin position="798"/>
        <end position="849"/>
    </location>
</feature>
<protein>
    <submittedName>
        <fullName evidence="4">Mhyt domain signaling</fullName>
    </submittedName>
</protein>
<dbReference type="Pfam" id="PF03707">
    <property type="entry name" value="MHYT"/>
    <property type="match status" value="2"/>
</dbReference>
<evidence type="ECO:0000256" key="2">
    <source>
        <dbReference type="SAM" id="Phobius"/>
    </source>
</evidence>
<dbReference type="PANTHER" id="PTHR35152:SF1">
    <property type="entry name" value="DOMAIN SIGNALLING PROTEIN, PUTATIVE (AFU_ORTHOLOGUE AFUA_5G11310)-RELATED"/>
    <property type="match status" value="1"/>
</dbReference>
<proteinExistence type="predicted"/>
<evidence type="ECO:0000313" key="4">
    <source>
        <dbReference type="EMBL" id="KAJ2901274.1"/>
    </source>
</evidence>
<gene>
    <name evidence="4" type="ORF">MKZ38_002024</name>
</gene>
<feature type="transmembrane region" description="Helical" evidence="2">
    <location>
        <begin position="128"/>
        <end position="146"/>
    </location>
</feature>
<dbReference type="EMBL" id="JAKWBI020000159">
    <property type="protein sequence ID" value="KAJ2901274.1"/>
    <property type="molecule type" value="Genomic_DNA"/>
</dbReference>
<feature type="compositionally biased region" description="Polar residues" evidence="1">
    <location>
        <begin position="803"/>
        <end position="817"/>
    </location>
</feature>
<feature type="compositionally biased region" description="Polar residues" evidence="1">
    <location>
        <begin position="771"/>
        <end position="783"/>
    </location>
</feature>
<dbReference type="PROSITE" id="PS50924">
    <property type="entry name" value="MHYT"/>
    <property type="match status" value="1"/>
</dbReference>
<sequence length="911" mass="99270">MSTPEELFRMYEGQVVPRSFHYGFIVVSYTVSFIGAASTLELINRRTSPKGTYNHFLLFSSAVSMGGISIWCMHFIGNRAIDLANQEPELQISYSSGYTALSFFVPIVVLLLAFIATGTNNAVSWWRIVVGGVLAGNAICGMHYLGNASIENYTCVYSVVNIVGAAIIASVASIIALAVFFVFRATWNTSWWKRALCAVVLAGAVSGMHWCAVVGTQYRLKKLNMDKKQLSRNTTVIVVILLSVTACVIMAGTAIYTARVKRRYAAKAQQITLASAVFDKQGRILVNANGMVPSEVITTSFLETSSEQSFSVAHPLFHWMFEASRCWSGIANILSGMTNHLDSLPKQGTSFRGGIQLVNDHGETIEDYDLIFRELFCCAASSLADKLKEHLSQVGVLWDEILATGTSTQKGLQSDASSSTTGTESVAEKGTGRRKELLSNGSLMFLVKKVDTRHVEKLEAVGYRFADIRQVSPIIRARMQIRSSRVEEKLKNMSGYVDDVTMSETAVHLGFFGIKARVGSYGFDVLVRKGARNLLPSVPLPIEKLEKWQVDFICRLDGVAVSSLPKRLGLMQQRGSAERKFSKQLMDASDGLAAFVGDPFFDDALVTSRIVHVPCHSEVSSMPMACPMIVLRLVVPIHINMSGPKTELIPLSFFKIRQLMYKDSPYHAVFTRSVHREISPIINKACANKRPSPPSTRKTSGGRNVLPMFGRSKGTTVQDSEGNPIPTVLGRKRSGESQQSSSTLKLWDQRMSDEHSPPREPSLSDSKDTDSTQQRLVQPSSSFGGIMMTQEVTVHVGHANDPASRSNPGPQSPQSAVTGGAAARKHKHGHKPAGSGTMAMGHEAGDEASAEDLREIKTDGFTMIEMKPIPGSRLVTGATAAAAAEASGENLSDIKTFVDELFTICIGGHEK</sequence>
<evidence type="ECO:0000313" key="5">
    <source>
        <dbReference type="Proteomes" id="UP001201980"/>
    </source>
</evidence>
<dbReference type="Proteomes" id="UP001201980">
    <property type="component" value="Unassembled WGS sequence"/>
</dbReference>
<evidence type="ECO:0000259" key="3">
    <source>
        <dbReference type="PROSITE" id="PS50924"/>
    </source>
</evidence>
<keyword evidence="5" id="KW-1185">Reference proteome</keyword>
<feature type="transmembrane region" description="Helical" evidence="2">
    <location>
        <begin position="55"/>
        <end position="76"/>
    </location>
</feature>
<organism evidence="4 5">
    <name type="scientific">Zalerion maritima</name>
    <dbReference type="NCBI Taxonomy" id="339359"/>
    <lineage>
        <taxon>Eukaryota</taxon>
        <taxon>Fungi</taxon>
        <taxon>Dikarya</taxon>
        <taxon>Ascomycota</taxon>
        <taxon>Pezizomycotina</taxon>
        <taxon>Sordariomycetes</taxon>
        <taxon>Lulworthiomycetidae</taxon>
        <taxon>Lulworthiales</taxon>
        <taxon>Lulworthiaceae</taxon>
        <taxon>Zalerion</taxon>
    </lineage>
</organism>
<keyword evidence="2" id="KW-0812">Transmembrane</keyword>
<feature type="transmembrane region" description="Helical" evidence="2">
    <location>
        <begin position="96"/>
        <end position="116"/>
    </location>
</feature>
<comment type="caution">
    <text evidence="4">The sequence shown here is derived from an EMBL/GenBank/DDBJ whole genome shotgun (WGS) entry which is preliminary data.</text>
</comment>
<dbReference type="AlphaFoldDB" id="A0AAD5WR36"/>
<feature type="region of interest" description="Disordered" evidence="1">
    <location>
        <begin position="685"/>
        <end position="785"/>
    </location>
</feature>
<name>A0AAD5WR36_9PEZI</name>
<feature type="transmembrane region" description="Helical" evidence="2">
    <location>
        <begin position="235"/>
        <end position="258"/>
    </location>
</feature>